<reference evidence="1" key="1">
    <citation type="submission" date="2022-11" db="EMBL/GenBank/DDBJ databases">
        <title>Centuries of genome instability and evolution in soft-shell clam transmissible cancer (bioRxiv).</title>
        <authorList>
            <person name="Hart S.F.M."/>
            <person name="Yonemitsu M.A."/>
            <person name="Giersch R.M."/>
            <person name="Beal B.F."/>
            <person name="Arriagada G."/>
            <person name="Davis B.W."/>
            <person name="Ostrander E.A."/>
            <person name="Goff S.P."/>
            <person name="Metzger M.J."/>
        </authorList>
    </citation>
    <scope>NUCLEOTIDE SEQUENCE</scope>
    <source>
        <strain evidence="1">MELC-2E11</strain>
        <tissue evidence="1">Siphon/mantle</tissue>
    </source>
</reference>
<dbReference type="EMBL" id="CP111018">
    <property type="protein sequence ID" value="WAR09490.1"/>
    <property type="molecule type" value="Genomic_DNA"/>
</dbReference>
<evidence type="ECO:0000313" key="1">
    <source>
        <dbReference type="EMBL" id="WAR09490.1"/>
    </source>
</evidence>
<protein>
    <submittedName>
        <fullName evidence="1">Uncharacterized protein</fullName>
    </submittedName>
</protein>
<evidence type="ECO:0000313" key="2">
    <source>
        <dbReference type="Proteomes" id="UP001164746"/>
    </source>
</evidence>
<sequence>MILKIVVDEIKGYFDGKFAALKDNFQEESEWAAVNARKRVRTDISISLKSMSNRKQFLFNSEVLDILDNATKAISLRIASMVENFLSKLDGRSFLSMSKTAMSKTINAYGGSWTEPELVWRRRRGQRRRQTKSGLKPLTTSSGILRLLILE</sequence>
<gene>
    <name evidence="1" type="ORF">MAR_034566</name>
</gene>
<keyword evidence="2" id="KW-1185">Reference proteome</keyword>
<accession>A0ABY7EK00</accession>
<dbReference type="Proteomes" id="UP001164746">
    <property type="component" value="Chromosome 7"/>
</dbReference>
<name>A0ABY7EK00_MYAAR</name>
<proteinExistence type="predicted"/>
<organism evidence="1 2">
    <name type="scientific">Mya arenaria</name>
    <name type="common">Soft-shell clam</name>
    <dbReference type="NCBI Taxonomy" id="6604"/>
    <lineage>
        <taxon>Eukaryota</taxon>
        <taxon>Metazoa</taxon>
        <taxon>Spiralia</taxon>
        <taxon>Lophotrochozoa</taxon>
        <taxon>Mollusca</taxon>
        <taxon>Bivalvia</taxon>
        <taxon>Autobranchia</taxon>
        <taxon>Heteroconchia</taxon>
        <taxon>Euheterodonta</taxon>
        <taxon>Imparidentia</taxon>
        <taxon>Neoheterodontei</taxon>
        <taxon>Myida</taxon>
        <taxon>Myoidea</taxon>
        <taxon>Myidae</taxon>
        <taxon>Mya</taxon>
    </lineage>
</organism>
<feature type="non-terminal residue" evidence="1">
    <location>
        <position position="1"/>
    </location>
</feature>